<gene>
    <name evidence="2" type="ORF">LNINA_LOCUS7859</name>
</gene>
<proteinExistence type="predicted"/>
<dbReference type="EMBL" id="CAVLEF010000010">
    <property type="protein sequence ID" value="CAK1548487.1"/>
    <property type="molecule type" value="Genomic_DNA"/>
</dbReference>
<evidence type="ECO:0000313" key="2">
    <source>
        <dbReference type="EMBL" id="CAK1548487.1"/>
    </source>
</evidence>
<dbReference type="Proteomes" id="UP001497472">
    <property type="component" value="Unassembled WGS sequence"/>
</dbReference>
<name>A0AAV1JIJ6_9NEOP</name>
<protein>
    <submittedName>
        <fullName evidence="2">Uncharacterized protein</fullName>
    </submittedName>
</protein>
<sequence>MRRVCSPHRRGTSQPVGEGREAATQSARAVPGRFVIATEVVVFQRWTERASHCAPASTGPRPQALAAPSDSGTPYGNPNGA</sequence>
<feature type="region of interest" description="Disordered" evidence="1">
    <location>
        <begin position="50"/>
        <end position="81"/>
    </location>
</feature>
<comment type="caution">
    <text evidence="2">The sequence shown here is derived from an EMBL/GenBank/DDBJ whole genome shotgun (WGS) entry which is preliminary data.</text>
</comment>
<organism evidence="2 3">
    <name type="scientific">Leptosia nina</name>
    <dbReference type="NCBI Taxonomy" id="320188"/>
    <lineage>
        <taxon>Eukaryota</taxon>
        <taxon>Metazoa</taxon>
        <taxon>Ecdysozoa</taxon>
        <taxon>Arthropoda</taxon>
        <taxon>Hexapoda</taxon>
        <taxon>Insecta</taxon>
        <taxon>Pterygota</taxon>
        <taxon>Neoptera</taxon>
        <taxon>Endopterygota</taxon>
        <taxon>Lepidoptera</taxon>
        <taxon>Glossata</taxon>
        <taxon>Ditrysia</taxon>
        <taxon>Papilionoidea</taxon>
        <taxon>Pieridae</taxon>
        <taxon>Pierinae</taxon>
        <taxon>Leptosia</taxon>
    </lineage>
</organism>
<feature type="compositionally biased region" description="Polar residues" evidence="1">
    <location>
        <begin position="70"/>
        <end position="81"/>
    </location>
</feature>
<evidence type="ECO:0000256" key="1">
    <source>
        <dbReference type="SAM" id="MobiDB-lite"/>
    </source>
</evidence>
<evidence type="ECO:0000313" key="3">
    <source>
        <dbReference type="Proteomes" id="UP001497472"/>
    </source>
</evidence>
<dbReference type="AlphaFoldDB" id="A0AAV1JIJ6"/>
<accession>A0AAV1JIJ6</accession>
<reference evidence="2 3" key="1">
    <citation type="submission" date="2023-11" db="EMBL/GenBank/DDBJ databases">
        <authorList>
            <person name="Okamura Y."/>
        </authorList>
    </citation>
    <scope>NUCLEOTIDE SEQUENCE [LARGE SCALE GENOMIC DNA]</scope>
</reference>
<keyword evidence="3" id="KW-1185">Reference proteome</keyword>
<feature type="region of interest" description="Disordered" evidence="1">
    <location>
        <begin position="1"/>
        <end position="28"/>
    </location>
</feature>
<feature type="compositionally biased region" description="Basic residues" evidence="1">
    <location>
        <begin position="1"/>
        <end position="11"/>
    </location>
</feature>